<evidence type="ECO:0000256" key="1">
    <source>
        <dbReference type="SAM" id="MobiDB-lite"/>
    </source>
</evidence>
<evidence type="ECO:0000313" key="2">
    <source>
        <dbReference type="EMBL" id="KAG2660988.1"/>
    </source>
</evidence>
<feature type="compositionally biased region" description="Low complexity" evidence="1">
    <location>
        <begin position="41"/>
        <end position="64"/>
    </location>
</feature>
<accession>A0A8T0XPR1</accession>
<dbReference type="EMBL" id="CM029037">
    <property type="protein sequence ID" value="KAG2660988.1"/>
    <property type="molecule type" value="Genomic_DNA"/>
</dbReference>
<dbReference type="AlphaFoldDB" id="A0A8T0XPR1"/>
<protein>
    <submittedName>
        <fullName evidence="2">Uncharacterized protein</fullName>
    </submittedName>
</protein>
<name>A0A8T0XPR1_PANVG</name>
<proteinExistence type="predicted"/>
<organism evidence="2 3">
    <name type="scientific">Panicum virgatum</name>
    <name type="common">Blackwell switchgrass</name>
    <dbReference type="NCBI Taxonomy" id="38727"/>
    <lineage>
        <taxon>Eukaryota</taxon>
        <taxon>Viridiplantae</taxon>
        <taxon>Streptophyta</taxon>
        <taxon>Embryophyta</taxon>
        <taxon>Tracheophyta</taxon>
        <taxon>Spermatophyta</taxon>
        <taxon>Magnoliopsida</taxon>
        <taxon>Liliopsida</taxon>
        <taxon>Poales</taxon>
        <taxon>Poaceae</taxon>
        <taxon>PACMAD clade</taxon>
        <taxon>Panicoideae</taxon>
        <taxon>Panicodae</taxon>
        <taxon>Paniceae</taxon>
        <taxon>Panicinae</taxon>
        <taxon>Panicum</taxon>
        <taxon>Panicum sect. Hiantes</taxon>
    </lineage>
</organism>
<dbReference type="Proteomes" id="UP000823388">
    <property type="component" value="Chromosome 1K"/>
</dbReference>
<comment type="caution">
    <text evidence="2">The sequence shown here is derived from an EMBL/GenBank/DDBJ whole genome shotgun (WGS) entry which is preliminary data.</text>
</comment>
<keyword evidence="3" id="KW-1185">Reference proteome</keyword>
<sequence length="127" mass="12778">MHGPREAAPPRRPALGLPRSAVTRDTWGAGSGPRAGPPQGRPARGGAQERAGAAARLGAEQPARLPHAPPELARAALPCMSGGVCPCAAAYLARATAALPSTSILRASSYCSPFSMSAPLPPSASIH</sequence>
<reference evidence="2" key="1">
    <citation type="submission" date="2020-05" db="EMBL/GenBank/DDBJ databases">
        <title>WGS assembly of Panicum virgatum.</title>
        <authorList>
            <person name="Lovell J.T."/>
            <person name="Jenkins J."/>
            <person name="Shu S."/>
            <person name="Juenger T.E."/>
            <person name="Schmutz J."/>
        </authorList>
    </citation>
    <scope>NUCLEOTIDE SEQUENCE</scope>
    <source>
        <strain evidence="2">AP13</strain>
    </source>
</reference>
<feature type="region of interest" description="Disordered" evidence="1">
    <location>
        <begin position="1"/>
        <end position="69"/>
    </location>
</feature>
<evidence type="ECO:0000313" key="3">
    <source>
        <dbReference type="Proteomes" id="UP000823388"/>
    </source>
</evidence>
<gene>
    <name evidence="2" type="ORF">PVAP13_1KG472905</name>
</gene>